<proteinExistence type="predicted"/>
<protein>
    <submittedName>
        <fullName evidence="1">Uncharacterized protein</fullName>
    </submittedName>
</protein>
<evidence type="ECO:0000313" key="1">
    <source>
        <dbReference type="EMBL" id="KAK8016035.1"/>
    </source>
</evidence>
<dbReference type="Proteomes" id="UP001396898">
    <property type="component" value="Unassembled WGS sequence"/>
</dbReference>
<reference evidence="1 2" key="1">
    <citation type="submission" date="2023-01" db="EMBL/GenBank/DDBJ databases">
        <title>Analysis of 21 Apiospora genomes using comparative genomics revels a genus with tremendous synthesis potential of carbohydrate active enzymes and secondary metabolites.</title>
        <authorList>
            <person name="Sorensen T."/>
        </authorList>
    </citation>
    <scope>NUCLEOTIDE SEQUENCE [LARGE SCALE GENOMIC DNA]</scope>
    <source>
        <strain evidence="1 2">CBS 20057</strain>
    </source>
</reference>
<accession>A0ABR1RM48</accession>
<dbReference type="EMBL" id="JAQQWI010000012">
    <property type="protein sequence ID" value="KAK8016035.1"/>
    <property type="molecule type" value="Genomic_DNA"/>
</dbReference>
<comment type="caution">
    <text evidence="1">The sequence shown here is derived from an EMBL/GenBank/DDBJ whole genome shotgun (WGS) entry which is preliminary data.</text>
</comment>
<evidence type="ECO:0000313" key="2">
    <source>
        <dbReference type="Proteomes" id="UP001396898"/>
    </source>
</evidence>
<organism evidence="1 2">
    <name type="scientific">Apiospora marii</name>
    <dbReference type="NCBI Taxonomy" id="335849"/>
    <lineage>
        <taxon>Eukaryota</taxon>
        <taxon>Fungi</taxon>
        <taxon>Dikarya</taxon>
        <taxon>Ascomycota</taxon>
        <taxon>Pezizomycotina</taxon>
        <taxon>Sordariomycetes</taxon>
        <taxon>Xylariomycetidae</taxon>
        <taxon>Amphisphaeriales</taxon>
        <taxon>Apiosporaceae</taxon>
        <taxon>Apiospora</taxon>
    </lineage>
</organism>
<gene>
    <name evidence="1" type="ORF">PG991_008923</name>
</gene>
<keyword evidence="2" id="KW-1185">Reference proteome</keyword>
<name>A0ABR1RM48_9PEZI</name>
<sequence length="133" mass="15443">MPPRAVLSAGRRSFASAIRIRSCHTFEQVCSMSEVWWTDLRKDSNGYFGCETVQDAPSVAGDAMREKVYFETKMRDERSQWLKFNIFTYWKAASNQMAILTFDAQPPVEEHIVELFTNLQTDNAADPFWIYRS</sequence>